<proteinExistence type="predicted"/>
<sequence>MQRKVLIVVDQHRIAQGNRPVVHAAAKVDRVTLNLRSVFSHIPKRRVNETHALDADGCDQYEQRHYGCKSQTDTGCQRNRIFHQRCS</sequence>
<dbReference type="EMBL" id="BGKA01000181">
    <property type="protein sequence ID" value="GBH18895.1"/>
    <property type="molecule type" value="Genomic_DNA"/>
</dbReference>
<evidence type="ECO:0000313" key="1">
    <source>
        <dbReference type="EMBL" id="GBH18895.1"/>
    </source>
</evidence>
<keyword evidence="1" id="KW-0456">Lyase</keyword>
<organism evidence="1 2">
    <name type="scientific">Pseudomonas syringae pv. actinidiae</name>
    <dbReference type="NCBI Taxonomy" id="103796"/>
    <lineage>
        <taxon>Bacteria</taxon>
        <taxon>Pseudomonadati</taxon>
        <taxon>Pseudomonadota</taxon>
        <taxon>Gammaproteobacteria</taxon>
        <taxon>Pseudomonadales</taxon>
        <taxon>Pseudomonadaceae</taxon>
        <taxon>Pseudomonas</taxon>
        <taxon>Pseudomonas syringae</taxon>
    </lineage>
</organism>
<accession>A0AAN4Q8I4</accession>
<evidence type="ECO:0000313" key="2">
    <source>
        <dbReference type="Proteomes" id="UP000248291"/>
    </source>
</evidence>
<comment type="caution">
    <text evidence="1">The sequence shown here is derived from an EMBL/GenBank/DDBJ whole genome shotgun (WGS) entry which is preliminary data.</text>
</comment>
<dbReference type="GO" id="GO:0016829">
    <property type="term" value="F:lyase activity"/>
    <property type="evidence" value="ECO:0007669"/>
    <property type="project" value="UniProtKB-KW"/>
</dbReference>
<protein>
    <submittedName>
        <fullName evidence="1">Catechol 2,3-dioxygenase or other lactoylglutathione lyase family enzyme</fullName>
    </submittedName>
</protein>
<dbReference type="AlphaFoldDB" id="A0AAN4Q8I4"/>
<dbReference type="Proteomes" id="UP000248291">
    <property type="component" value="Unassembled WGS sequence"/>
</dbReference>
<name>A0AAN4Q8I4_PSESF</name>
<gene>
    <name evidence="1" type="ORF">KPSA3_04889</name>
</gene>
<reference evidence="1 2" key="1">
    <citation type="submission" date="2018-04" db="EMBL/GenBank/DDBJ databases">
        <title>Draft genome sequence of Pseudomonas syringae pv. actinidiae biovar 3 strains isolated from kiwifruit in Kagawa prefecture.</title>
        <authorList>
            <person name="Tabuchi M."/>
            <person name="Saito M."/>
            <person name="Fujiwara S."/>
            <person name="Sasa N."/>
            <person name="Akimitsu K."/>
            <person name="Gomi K."/>
            <person name="Konishi-Sugita S."/>
            <person name="Hamano K."/>
            <person name="Kataoka I."/>
        </authorList>
    </citation>
    <scope>NUCLEOTIDE SEQUENCE [LARGE SCALE GENOMIC DNA]</scope>
    <source>
        <strain evidence="1 2">MAFF212211</strain>
    </source>
</reference>